<comment type="function">
    <text evidence="6">Catalyzes the reduction of dTDP-6-deoxy-L-lyxo-4-hexulose to yield dTDP-L-rhamnose.</text>
</comment>
<keyword evidence="9" id="KW-1185">Reference proteome</keyword>
<dbReference type="GO" id="GO:0005829">
    <property type="term" value="C:cytosol"/>
    <property type="evidence" value="ECO:0007669"/>
    <property type="project" value="TreeGrafter"/>
</dbReference>
<evidence type="ECO:0000259" key="7">
    <source>
        <dbReference type="Pfam" id="PF04321"/>
    </source>
</evidence>
<dbReference type="EMBL" id="FOXQ01000009">
    <property type="protein sequence ID" value="SFQ34022.1"/>
    <property type="molecule type" value="Genomic_DNA"/>
</dbReference>
<dbReference type="Gene3D" id="3.40.50.720">
    <property type="entry name" value="NAD(P)-binding Rossmann-like Domain"/>
    <property type="match status" value="1"/>
</dbReference>
<dbReference type="InterPro" id="IPR036291">
    <property type="entry name" value="NAD(P)-bd_dom_sf"/>
</dbReference>
<evidence type="ECO:0000256" key="4">
    <source>
        <dbReference type="ARBA" id="ARBA00017099"/>
    </source>
</evidence>
<dbReference type="Proteomes" id="UP000199031">
    <property type="component" value="Unassembled WGS sequence"/>
</dbReference>
<dbReference type="RefSeq" id="WP_090660060.1">
    <property type="nucleotide sequence ID" value="NZ_FOXQ01000009.1"/>
</dbReference>
<comment type="catalytic activity">
    <reaction evidence="5">
        <text>dTDP-beta-L-rhamnose + NADP(+) = dTDP-4-dehydro-beta-L-rhamnose + NADPH + H(+)</text>
        <dbReference type="Rhea" id="RHEA:21796"/>
        <dbReference type="ChEBI" id="CHEBI:15378"/>
        <dbReference type="ChEBI" id="CHEBI:57510"/>
        <dbReference type="ChEBI" id="CHEBI:57783"/>
        <dbReference type="ChEBI" id="CHEBI:58349"/>
        <dbReference type="ChEBI" id="CHEBI:62830"/>
        <dbReference type="EC" id="1.1.1.133"/>
    </reaction>
</comment>
<evidence type="ECO:0000313" key="8">
    <source>
        <dbReference type="EMBL" id="SFQ34022.1"/>
    </source>
</evidence>
<comment type="pathway">
    <text evidence="1 6">Carbohydrate biosynthesis; dTDP-L-rhamnose biosynthesis.</text>
</comment>
<dbReference type="UniPathway" id="UPA00124"/>
<feature type="domain" description="RmlD-like substrate binding" evidence="7">
    <location>
        <begin position="4"/>
        <end position="301"/>
    </location>
</feature>
<dbReference type="PANTHER" id="PTHR10491">
    <property type="entry name" value="DTDP-4-DEHYDRORHAMNOSE REDUCTASE"/>
    <property type="match status" value="1"/>
</dbReference>
<sequence>MNYILVSGKKGQLGSELKDIASEDKHQFIFTDRDDLDIANEDILKEAFEKYKPAFFINCAAYTAVDKAETDQATAYKINAEAVGNIAKQCHQYNTRLIHISTDYVFDGKGTQPYKTDDKTDPVNYYGYTKLTGEQLALNNSPQTIVIRTSWVYSAYGANFVKTMLRLMKERRELNVVSDQFGSPTYAKDLAEAIIQIVSNERPSVSGRKTEEDAHSSQLTAHGFPGIYHFSNEGDISWYDFAVAIRDIKQLDCAVNPIPTSAYPTPAKRPAYSVFDKTKIVNTFNIQLKDWKDSLKECLSKL</sequence>
<organism evidence="8 9">
    <name type="scientific">Parafilimonas terrae</name>
    <dbReference type="NCBI Taxonomy" id="1465490"/>
    <lineage>
        <taxon>Bacteria</taxon>
        <taxon>Pseudomonadati</taxon>
        <taxon>Bacteroidota</taxon>
        <taxon>Chitinophagia</taxon>
        <taxon>Chitinophagales</taxon>
        <taxon>Chitinophagaceae</taxon>
        <taxon>Parafilimonas</taxon>
    </lineage>
</organism>
<dbReference type="AlphaFoldDB" id="A0A1I5XPY9"/>
<evidence type="ECO:0000256" key="2">
    <source>
        <dbReference type="ARBA" id="ARBA00010944"/>
    </source>
</evidence>
<dbReference type="OrthoDB" id="9803892at2"/>
<reference evidence="8 9" key="1">
    <citation type="submission" date="2016-10" db="EMBL/GenBank/DDBJ databases">
        <authorList>
            <person name="de Groot N.N."/>
        </authorList>
    </citation>
    <scope>NUCLEOTIDE SEQUENCE [LARGE SCALE GENOMIC DNA]</scope>
    <source>
        <strain evidence="8 9">DSM 28286</strain>
    </source>
</reference>
<evidence type="ECO:0000256" key="6">
    <source>
        <dbReference type="RuleBase" id="RU364082"/>
    </source>
</evidence>
<keyword evidence="6" id="KW-0521">NADP</keyword>
<protein>
    <recommendedName>
        <fullName evidence="4 6">dTDP-4-dehydrorhamnose reductase</fullName>
        <ecNumber evidence="3 6">1.1.1.133</ecNumber>
    </recommendedName>
</protein>
<dbReference type="CDD" id="cd05254">
    <property type="entry name" value="dTDP_HR_like_SDR_e"/>
    <property type="match status" value="1"/>
</dbReference>
<evidence type="ECO:0000256" key="3">
    <source>
        <dbReference type="ARBA" id="ARBA00012929"/>
    </source>
</evidence>
<name>A0A1I5XPY9_9BACT</name>
<evidence type="ECO:0000256" key="5">
    <source>
        <dbReference type="ARBA" id="ARBA00048200"/>
    </source>
</evidence>
<dbReference type="EC" id="1.1.1.133" evidence="3 6"/>
<dbReference type="Pfam" id="PF04321">
    <property type="entry name" value="RmlD_sub_bind"/>
    <property type="match status" value="1"/>
</dbReference>
<dbReference type="NCBIfam" id="TIGR01214">
    <property type="entry name" value="rmlD"/>
    <property type="match status" value="1"/>
</dbReference>
<gene>
    <name evidence="8" type="ORF">SAMN05444277_109100</name>
</gene>
<keyword evidence="6" id="KW-0560">Oxidoreductase</keyword>
<dbReference type="InterPro" id="IPR005913">
    <property type="entry name" value="dTDP_dehydrorham_reduct"/>
</dbReference>
<accession>A0A1I5XPY9</accession>
<evidence type="ECO:0000313" key="9">
    <source>
        <dbReference type="Proteomes" id="UP000199031"/>
    </source>
</evidence>
<dbReference type="InterPro" id="IPR029903">
    <property type="entry name" value="RmlD-like-bd"/>
</dbReference>
<comment type="similarity">
    <text evidence="2 6">Belongs to the dTDP-4-dehydrorhamnose reductase family.</text>
</comment>
<dbReference type="PANTHER" id="PTHR10491:SF4">
    <property type="entry name" value="METHIONINE ADENOSYLTRANSFERASE 2 SUBUNIT BETA"/>
    <property type="match status" value="1"/>
</dbReference>
<dbReference type="STRING" id="1465490.SAMN05444277_109100"/>
<dbReference type="SUPFAM" id="SSF51735">
    <property type="entry name" value="NAD(P)-binding Rossmann-fold domains"/>
    <property type="match status" value="1"/>
</dbReference>
<evidence type="ECO:0000256" key="1">
    <source>
        <dbReference type="ARBA" id="ARBA00004781"/>
    </source>
</evidence>
<dbReference type="GO" id="GO:0008831">
    <property type="term" value="F:dTDP-4-dehydrorhamnose reductase activity"/>
    <property type="evidence" value="ECO:0007669"/>
    <property type="project" value="UniProtKB-EC"/>
</dbReference>
<dbReference type="Gene3D" id="3.90.25.10">
    <property type="entry name" value="UDP-galactose 4-epimerase, domain 1"/>
    <property type="match status" value="1"/>
</dbReference>
<dbReference type="GO" id="GO:0019305">
    <property type="term" value="P:dTDP-rhamnose biosynthetic process"/>
    <property type="evidence" value="ECO:0007669"/>
    <property type="project" value="UniProtKB-UniPathway"/>
</dbReference>
<proteinExistence type="inferred from homology"/>